<dbReference type="eggNOG" id="COG1671">
    <property type="taxonomic scope" value="Bacteria"/>
</dbReference>
<evidence type="ECO:0000313" key="3">
    <source>
        <dbReference type="Proteomes" id="UP000005990"/>
    </source>
</evidence>
<accession>E4KLS6</accession>
<sequence>MIKRILVDGDACPVLVQIIKLTDEFKLPCIVFASFDHYSSRPLPKHVRYQYLSPGPDVVDFAIFKASSAEDLVVTQDYGLASLLLAICYVMHQTGQLYSPENIEILLNQRHHHQVLRRLPKGKRIYTKVNYNLDQFEMKLRQFLRQEQIKVE</sequence>
<dbReference type="PANTHER" id="PTHR35146:SF1">
    <property type="entry name" value="UPF0178 PROTEIN YAII"/>
    <property type="match status" value="1"/>
</dbReference>
<dbReference type="RefSeq" id="WP_006417479.1">
    <property type="nucleotide sequence ID" value="NZ_AENN01000001.1"/>
</dbReference>
<evidence type="ECO:0000256" key="1">
    <source>
        <dbReference type="ARBA" id="ARBA00008522"/>
    </source>
</evidence>
<dbReference type="OrthoDB" id="9798918at2"/>
<dbReference type="STRING" id="908337.HMPREF9257_0908"/>
<reference evidence="2 3" key="1">
    <citation type="submission" date="2010-10" db="EMBL/GenBank/DDBJ databases">
        <authorList>
            <person name="Durkin A.S."/>
            <person name="Madupu R."/>
            <person name="Torralba M."/>
            <person name="Gillis M."/>
            <person name="Methe B."/>
            <person name="Sutton G."/>
            <person name="Nelson K.E."/>
        </authorList>
    </citation>
    <scope>NUCLEOTIDE SEQUENCE [LARGE SCALE GENOMIC DNA]</scope>
    <source>
        <strain evidence="2 3">ACS-139-V-Col8</strain>
    </source>
</reference>
<dbReference type="InterPro" id="IPR003791">
    <property type="entry name" value="UPF0178"/>
</dbReference>
<comment type="similarity">
    <text evidence="1">Belongs to the UPF0178 family.</text>
</comment>
<dbReference type="EMBL" id="AENN01000001">
    <property type="protein sequence ID" value="EFR31996.1"/>
    <property type="molecule type" value="Genomic_DNA"/>
</dbReference>
<name>E4KLS6_9LACT</name>
<gene>
    <name evidence="2" type="ORF">HMPREF9257_0908</name>
</gene>
<dbReference type="Pfam" id="PF02639">
    <property type="entry name" value="DUF188"/>
    <property type="match status" value="1"/>
</dbReference>
<dbReference type="PANTHER" id="PTHR35146">
    <property type="entry name" value="UPF0178 PROTEIN YAII"/>
    <property type="match status" value="1"/>
</dbReference>
<dbReference type="Proteomes" id="UP000005990">
    <property type="component" value="Unassembled WGS sequence"/>
</dbReference>
<proteinExistence type="inferred from homology"/>
<keyword evidence="3" id="KW-1185">Reference proteome</keyword>
<protein>
    <submittedName>
        <fullName evidence="2">YaiI/YqxD family protein</fullName>
    </submittedName>
</protein>
<organism evidence="2 3">
    <name type="scientific">Eremococcus coleocola ACS-139-V-Col8</name>
    <dbReference type="NCBI Taxonomy" id="908337"/>
    <lineage>
        <taxon>Bacteria</taxon>
        <taxon>Bacillati</taxon>
        <taxon>Bacillota</taxon>
        <taxon>Bacilli</taxon>
        <taxon>Lactobacillales</taxon>
        <taxon>Aerococcaceae</taxon>
        <taxon>Eremococcus</taxon>
    </lineage>
</organism>
<comment type="caution">
    <text evidence="2">The sequence shown here is derived from an EMBL/GenBank/DDBJ whole genome shotgun (WGS) entry which is preliminary data.</text>
</comment>
<dbReference type="AlphaFoldDB" id="E4KLS6"/>
<evidence type="ECO:0000313" key="2">
    <source>
        <dbReference type="EMBL" id="EFR31996.1"/>
    </source>
</evidence>